<keyword evidence="2" id="KW-1185">Reference proteome</keyword>
<reference evidence="1" key="1">
    <citation type="journal article" date="2014" name="Int. J. Syst. Evol. Microbiol.">
        <title>Complete genome sequence of Corynebacterium casei LMG S-19264T (=DSM 44701T), isolated from a smear-ripened cheese.</title>
        <authorList>
            <consortium name="US DOE Joint Genome Institute (JGI-PGF)"/>
            <person name="Walter F."/>
            <person name="Albersmeier A."/>
            <person name="Kalinowski J."/>
            <person name="Ruckert C."/>
        </authorList>
    </citation>
    <scope>NUCLEOTIDE SEQUENCE</scope>
    <source>
        <strain evidence="1">CGMCC 4.5737</strain>
    </source>
</reference>
<protein>
    <submittedName>
        <fullName evidence="1">Polyketide cyclase</fullName>
    </submittedName>
</protein>
<dbReference type="InterPro" id="IPR023393">
    <property type="entry name" value="START-like_dom_sf"/>
</dbReference>
<dbReference type="EMBL" id="BMMK01000002">
    <property type="protein sequence ID" value="GGM37651.1"/>
    <property type="molecule type" value="Genomic_DNA"/>
</dbReference>
<dbReference type="SUPFAM" id="SSF55961">
    <property type="entry name" value="Bet v1-like"/>
    <property type="match status" value="1"/>
</dbReference>
<proteinExistence type="predicted"/>
<reference evidence="1" key="2">
    <citation type="submission" date="2020-09" db="EMBL/GenBank/DDBJ databases">
        <authorList>
            <person name="Sun Q."/>
            <person name="Zhou Y."/>
        </authorList>
    </citation>
    <scope>NUCLEOTIDE SEQUENCE</scope>
    <source>
        <strain evidence="1">CGMCC 4.5737</strain>
    </source>
</reference>
<dbReference type="RefSeq" id="WP_189053578.1">
    <property type="nucleotide sequence ID" value="NZ_BMMK01000002.1"/>
</dbReference>
<dbReference type="Pfam" id="PF10604">
    <property type="entry name" value="Polyketide_cyc2"/>
    <property type="match status" value="1"/>
</dbReference>
<sequence length="163" mass="18920">MTRWYSLEPLDEGFFDSAPFRYRYPMDLPVPAERVWAGLTGSDPLSWCRLLSEVRYTSDRPFGVGTTRTATVLRGSLRIRERFITWDEGRRHAFLAEEANLPVFRRFGEDYLVEPTATGCRFTWTFAFEPNPALRLAFRAGAPLNRALYATFARDTRRHFGAR</sequence>
<name>A0A8J3C7U7_9PSEU</name>
<evidence type="ECO:0000313" key="2">
    <source>
        <dbReference type="Proteomes" id="UP000637578"/>
    </source>
</evidence>
<comment type="caution">
    <text evidence="1">The sequence shown here is derived from an EMBL/GenBank/DDBJ whole genome shotgun (WGS) entry which is preliminary data.</text>
</comment>
<organism evidence="1 2">
    <name type="scientific">Longimycelium tulufanense</name>
    <dbReference type="NCBI Taxonomy" id="907463"/>
    <lineage>
        <taxon>Bacteria</taxon>
        <taxon>Bacillati</taxon>
        <taxon>Actinomycetota</taxon>
        <taxon>Actinomycetes</taxon>
        <taxon>Pseudonocardiales</taxon>
        <taxon>Pseudonocardiaceae</taxon>
        <taxon>Longimycelium</taxon>
    </lineage>
</organism>
<dbReference type="CDD" id="cd07821">
    <property type="entry name" value="PYR_PYL_RCAR_like"/>
    <property type="match status" value="1"/>
</dbReference>
<accession>A0A8J3C7U7</accession>
<evidence type="ECO:0000313" key="1">
    <source>
        <dbReference type="EMBL" id="GGM37651.1"/>
    </source>
</evidence>
<dbReference type="Gene3D" id="3.30.530.20">
    <property type="match status" value="1"/>
</dbReference>
<dbReference type="AlphaFoldDB" id="A0A8J3C7U7"/>
<dbReference type="InterPro" id="IPR019587">
    <property type="entry name" value="Polyketide_cyclase/dehydratase"/>
</dbReference>
<dbReference type="Proteomes" id="UP000637578">
    <property type="component" value="Unassembled WGS sequence"/>
</dbReference>
<gene>
    <name evidence="1" type="ORF">GCM10012275_05850</name>
</gene>